<sequence length="189" mass="20955">MHNDCAVDEESGKPEIVLSYIGSKGGVDLLDQMAHSFSVKKRTKIWPFVVFFNMIDCAGVAARVVWSKKVPRNCYGQPDNRQQFLIQLAKELVFDQVKRRAVAAKTMNLPYRINLDTVLDSLSASCDQSGASSKRQAMSSSLKKTPTKSSTLSDSKFPASQKAKRKRSPSPPAATTPRKRCTLCPTKRD</sequence>
<dbReference type="PANTHER" id="PTHR46599">
    <property type="entry name" value="PIGGYBAC TRANSPOSABLE ELEMENT-DERIVED PROTEIN 4"/>
    <property type="match status" value="1"/>
</dbReference>
<accession>A0AAV4CC59</accession>
<keyword evidence="2" id="KW-0472">Membrane</keyword>
<evidence type="ECO:0000256" key="1">
    <source>
        <dbReference type="SAM" id="MobiDB-lite"/>
    </source>
</evidence>
<dbReference type="PANTHER" id="PTHR46599:SF6">
    <property type="entry name" value="DUAL SPECIFICITY PHOSPHATASE 26"/>
    <property type="match status" value="1"/>
</dbReference>
<protein>
    <submittedName>
        <fullName evidence="3">PiggyBac transposable element-derived protein 4</fullName>
    </submittedName>
</protein>
<dbReference type="AlphaFoldDB" id="A0AAV4CC59"/>
<keyword evidence="4" id="KW-1185">Reference proteome</keyword>
<name>A0AAV4CC59_9GAST</name>
<feature type="compositionally biased region" description="Low complexity" evidence="1">
    <location>
        <begin position="139"/>
        <end position="156"/>
    </location>
</feature>
<evidence type="ECO:0000256" key="2">
    <source>
        <dbReference type="SAM" id="Phobius"/>
    </source>
</evidence>
<comment type="caution">
    <text evidence="3">The sequence shown here is derived from an EMBL/GenBank/DDBJ whole genome shotgun (WGS) entry which is preliminary data.</text>
</comment>
<reference evidence="3 4" key="1">
    <citation type="journal article" date="2021" name="Elife">
        <title>Chloroplast acquisition without the gene transfer in kleptoplastic sea slugs, Plakobranchus ocellatus.</title>
        <authorList>
            <person name="Maeda T."/>
            <person name="Takahashi S."/>
            <person name="Yoshida T."/>
            <person name="Shimamura S."/>
            <person name="Takaki Y."/>
            <person name="Nagai Y."/>
            <person name="Toyoda A."/>
            <person name="Suzuki Y."/>
            <person name="Arimoto A."/>
            <person name="Ishii H."/>
            <person name="Satoh N."/>
            <person name="Nishiyama T."/>
            <person name="Hasebe M."/>
            <person name="Maruyama T."/>
            <person name="Minagawa J."/>
            <person name="Obokata J."/>
            <person name="Shigenobu S."/>
        </authorList>
    </citation>
    <scope>NUCLEOTIDE SEQUENCE [LARGE SCALE GENOMIC DNA]</scope>
</reference>
<feature type="transmembrane region" description="Helical" evidence="2">
    <location>
        <begin position="45"/>
        <end position="66"/>
    </location>
</feature>
<evidence type="ECO:0000313" key="4">
    <source>
        <dbReference type="Proteomes" id="UP000735302"/>
    </source>
</evidence>
<proteinExistence type="predicted"/>
<gene>
    <name evidence="3" type="ORF">PoB_005668900</name>
</gene>
<dbReference type="Proteomes" id="UP000735302">
    <property type="component" value="Unassembled WGS sequence"/>
</dbReference>
<organism evidence="3 4">
    <name type="scientific">Plakobranchus ocellatus</name>
    <dbReference type="NCBI Taxonomy" id="259542"/>
    <lineage>
        <taxon>Eukaryota</taxon>
        <taxon>Metazoa</taxon>
        <taxon>Spiralia</taxon>
        <taxon>Lophotrochozoa</taxon>
        <taxon>Mollusca</taxon>
        <taxon>Gastropoda</taxon>
        <taxon>Heterobranchia</taxon>
        <taxon>Euthyneura</taxon>
        <taxon>Panpulmonata</taxon>
        <taxon>Sacoglossa</taxon>
        <taxon>Placobranchoidea</taxon>
        <taxon>Plakobranchidae</taxon>
        <taxon>Plakobranchus</taxon>
    </lineage>
</organism>
<evidence type="ECO:0000313" key="3">
    <source>
        <dbReference type="EMBL" id="GFO30184.1"/>
    </source>
</evidence>
<keyword evidence="2" id="KW-1133">Transmembrane helix</keyword>
<dbReference type="EMBL" id="BLXT01006232">
    <property type="protein sequence ID" value="GFO30184.1"/>
    <property type="molecule type" value="Genomic_DNA"/>
</dbReference>
<feature type="region of interest" description="Disordered" evidence="1">
    <location>
        <begin position="130"/>
        <end position="189"/>
    </location>
</feature>
<keyword evidence="2" id="KW-0812">Transmembrane</keyword>